<proteinExistence type="predicted"/>
<feature type="domain" description="F-box" evidence="1">
    <location>
        <begin position="1"/>
        <end position="46"/>
    </location>
</feature>
<dbReference type="SUPFAM" id="SSF81383">
    <property type="entry name" value="F-box domain"/>
    <property type="match status" value="1"/>
</dbReference>
<dbReference type="AlphaFoldDB" id="A0A6P6WVR3"/>
<sequence>MPIATVPDELVYEILLRLPVISLLRFKLVSKSWLSLISSCEFVKAHLKFNEKNQQVLFQGYDAYAQAPGFYLKHYSLNSLLDGEVDPADPVSLCDIFHEATGYKVPYCRACCNGLIFTALNYKDFPLWNPSTRKFKKLPYSGLPEVSAPGWTYFMAYGFGYDEYSDDYKAAVVVSYKDAHCDRTSPQSTSYDRSPIISLDLATDKCAEVEEPNYHSPYYTNLGICEGNLSLICHSRGSLPSEIWVMKENSAGVSWIKLLGNLCNDLSIALHISCRGEFLGVFDSRLGLWN</sequence>
<dbReference type="Pfam" id="PF00646">
    <property type="entry name" value="F-box"/>
    <property type="match status" value="1"/>
</dbReference>
<dbReference type="Proteomes" id="UP001652660">
    <property type="component" value="Chromosome 3c"/>
</dbReference>
<evidence type="ECO:0000313" key="2">
    <source>
        <dbReference type="Proteomes" id="UP001652660"/>
    </source>
</evidence>
<dbReference type="PROSITE" id="PS50181">
    <property type="entry name" value="FBOX"/>
    <property type="match status" value="1"/>
</dbReference>
<keyword evidence="2" id="KW-1185">Reference proteome</keyword>
<dbReference type="Gene3D" id="1.20.1280.50">
    <property type="match status" value="1"/>
</dbReference>
<reference evidence="2" key="1">
    <citation type="journal article" date="2025" name="Foods">
        <title>Unveiling the Microbial Signatures of Arabica Coffee Cherries: Insights into Ripeness Specific Diversity, Functional Traits, and Implications for Quality and Safety.</title>
        <authorList>
            <consortium name="RefSeq"/>
            <person name="Tenea G.N."/>
            <person name="Cifuentes V."/>
            <person name="Reyes P."/>
            <person name="Cevallos-Vallejos M."/>
        </authorList>
    </citation>
    <scope>NUCLEOTIDE SEQUENCE [LARGE SCALE GENOMIC DNA]</scope>
</reference>
<dbReference type="InterPro" id="IPR036047">
    <property type="entry name" value="F-box-like_dom_sf"/>
</dbReference>
<dbReference type="InterPro" id="IPR001810">
    <property type="entry name" value="F-box_dom"/>
</dbReference>
<dbReference type="GeneID" id="113735995"/>
<dbReference type="OrthoDB" id="724345at2759"/>
<organism evidence="2 3">
    <name type="scientific">Coffea arabica</name>
    <name type="common">Arabian coffee</name>
    <dbReference type="NCBI Taxonomy" id="13443"/>
    <lineage>
        <taxon>Eukaryota</taxon>
        <taxon>Viridiplantae</taxon>
        <taxon>Streptophyta</taxon>
        <taxon>Embryophyta</taxon>
        <taxon>Tracheophyta</taxon>
        <taxon>Spermatophyta</taxon>
        <taxon>Magnoliopsida</taxon>
        <taxon>eudicotyledons</taxon>
        <taxon>Gunneridae</taxon>
        <taxon>Pentapetalae</taxon>
        <taxon>asterids</taxon>
        <taxon>lamiids</taxon>
        <taxon>Gentianales</taxon>
        <taxon>Rubiaceae</taxon>
        <taxon>Ixoroideae</taxon>
        <taxon>Gardenieae complex</taxon>
        <taxon>Bertiereae - Coffeeae clade</taxon>
        <taxon>Coffeeae</taxon>
        <taxon>Coffea</taxon>
    </lineage>
</organism>
<gene>
    <name evidence="3" type="primary">LOC113735995</name>
</gene>
<reference evidence="3" key="2">
    <citation type="submission" date="2025-08" db="UniProtKB">
        <authorList>
            <consortium name="RefSeq"/>
        </authorList>
    </citation>
    <scope>IDENTIFICATION</scope>
    <source>
        <tissue evidence="3">Leaves</tissue>
    </source>
</reference>
<dbReference type="CDD" id="cd22157">
    <property type="entry name" value="F-box_AtFBW1-like"/>
    <property type="match status" value="1"/>
</dbReference>
<dbReference type="RefSeq" id="XP_027118751.1">
    <property type="nucleotide sequence ID" value="XM_027262950.1"/>
</dbReference>
<evidence type="ECO:0000313" key="3">
    <source>
        <dbReference type="RefSeq" id="XP_027118751.1"/>
    </source>
</evidence>
<dbReference type="PANTHER" id="PTHR31672:SF13">
    <property type="entry name" value="F-BOX PROTEIN CPR30-LIKE"/>
    <property type="match status" value="1"/>
</dbReference>
<dbReference type="PANTHER" id="PTHR31672">
    <property type="entry name" value="BNACNNG10540D PROTEIN"/>
    <property type="match status" value="1"/>
</dbReference>
<name>A0A6P6WVR3_COFAR</name>
<protein>
    <submittedName>
        <fullName evidence="3">F-box/kelch-repeat protein At3g23880-like</fullName>
    </submittedName>
</protein>
<dbReference type="InterPro" id="IPR050796">
    <property type="entry name" value="SCF_F-box_component"/>
</dbReference>
<dbReference type="SMART" id="SM00256">
    <property type="entry name" value="FBOX"/>
    <property type="match status" value="1"/>
</dbReference>
<evidence type="ECO:0000259" key="1">
    <source>
        <dbReference type="PROSITE" id="PS50181"/>
    </source>
</evidence>
<accession>A0A6P6WVR3</accession>